<dbReference type="Proteomes" id="UP001234581">
    <property type="component" value="Unassembled WGS sequence"/>
</dbReference>
<evidence type="ECO:0000259" key="11">
    <source>
        <dbReference type="PROSITE" id="PS50089"/>
    </source>
</evidence>
<evidence type="ECO:0000256" key="9">
    <source>
        <dbReference type="PROSITE-ProRule" id="PRU00175"/>
    </source>
</evidence>
<evidence type="ECO:0000256" key="2">
    <source>
        <dbReference type="ARBA" id="ARBA00012483"/>
    </source>
</evidence>
<evidence type="ECO:0000313" key="13">
    <source>
        <dbReference type="Proteomes" id="UP001234581"/>
    </source>
</evidence>
<dbReference type="Gene3D" id="3.30.40.10">
    <property type="entry name" value="Zinc/RING finger domain, C3HC4 (zinc finger)"/>
    <property type="match status" value="1"/>
</dbReference>
<evidence type="ECO:0000256" key="6">
    <source>
        <dbReference type="ARBA" id="ARBA00022833"/>
    </source>
</evidence>
<keyword evidence="3" id="KW-0808">Transferase</keyword>
<keyword evidence="7" id="KW-0805">Transcription regulation</keyword>
<gene>
    <name evidence="12" type="ORF">O0I10_001680</name>
</gene>
<evidence type="ECO:0000256" key="7">
    <source>
        <dbReference type="ARBA" id="ARBA00023015"/>
    </source>
</evidence>
<keyword evidence="13" id="KW-1185">Reference proteome</keyword>
<name>A0AAD7VCM7_9FUNG</name>
<dbReference type="GO" id="GO:0000209">
    <property type="term" value="P:protein polyubiquitination"/>
    <property type="evidence" value="ECO:0007669"/>
    <property type="project" value="TreeGrafter"/>
</dbReference>
<evidence type="ECO:0000256" key="5">
    <source>
        <dbReference type="ARBA" id="ARBA00022771"/>
    </source>
</evidence>
<dbReference type="GO" id="GO:0006513">
    <property type="term" value="P:protein monoubiquitination"/>
    <property type="evidence" value="ECO:0007669"/>
    <property type="project" value="TreeGrafter"/>
</dbReference>
<keyword evidence="8" id="KW-0804">Transcription</keyword>
<evidence type="ECO:0000256" key="4">
    <source>
        <dbReference type="ARBA" id="ARBA00022723"/>
    </source>
</evidence>
<dbReference type="PROSITE" id="PS00518">
    <property type="entry name" value="ZF_RING_1"/>
    <property type="match status" value="1"/>
</dbReference>
<proteinExistence type="predicted"/>
<dbReference type="PANTHER" id="PTHR46077:SF1">
    <property type="entry name" value="TOP1 BINDING ARGININE_SERINE RICH PROTEIN, E3 UBIQUITIN LIGASE"/>
    <property type="match status" value="1"/>
</dbReference>
<dbReference type="InterPro" id="IPR013083">
    <property type="entry name" value="Znf_RING/FYVE/PHD"/>
</dbReference>
<dbReference type="PROSITE" id="PS50089">
    <property type="entry name" value="ZF_RING_2"/>
    <property type="match status" value="1"/>
</dbReference>
<comment type="caution">
    <text evidence="12">The sequence shown here is derived from an EMBL/GenBank/DDBJ whole genome shotgun (WGS) entry which is preliminary data.</text>
</comment>
<dbReference type="InterPro" id="IPR017907">
    <property type="entry name" value="Znf_RING_CS"/>
</dbReference>
<evidence type="ECO:0000256" key="10">
    <source>
        <dbReference type="SAM" id="MobiDB-lite"/>
    </source>
</evidence>
<sequence>MSVPSKNIATMHTGKRKRAPLSKQRPPDPSPPEPTCSICMQPYTRRTFLQPCFHSYCFLCIRQWINIVPQCPLCKQGIDSLIYNIDEEANTFQEYTLADNKVHNPPEEPPEMTLQDRVVMARRQLYQSPISSDKASYPPPQPRYAQIQLVTPELMPKAKIFVNREIPAVMGKSCDDFIERHINAVLLTPHESNMKATKKRSKTTSSSSTTTTLMTMDDIVHELGEWLTIGSRNMDGDAVARKFLQELMAFLKSGLDYWTFVSSTAYDD</sequence>
<dbReference type="AlphaFoldDB" id="A0AAD7VCM7"/>
<dbReference type="InterPro" id="IPR001841">
    <property type="entry name" value="Znf_RING"/>
</dbReference>
<dbReference type="PANTHER" id="PTHR46077">
    <property type="entry name" value="E3 UBIQUITIN-PROTEIN LIGASE TOPORS"/>
    <property type="match status" value="1"/>
</dbReference>
<comment type="catalytic activity">
    <reaction evidence="1">
        <text>S-ubiquitinyl-[E2 ubiquitin-conjugating enzyme]-L-cysteine + [acceptor protein]-L-lysine = [E2 ubiquitin-conjugating enzyme]-L-cysteine + N(6)-ubiquitinyl-[acceptor protein]-L-lysine.</text>
        <dbReference type="EC" id="2.3.2.27"/>
    </reaction>
</comment>
<evidence type="ECO:0000256" key="8">
    <source>
        <dbReference type="ARBA" id="ARBA00023163"/>
    </source>
</evidence>
<dbReference type="EMBL" id="JARTCD010000004">
    <property type="protein sequence ID" value="KAJ8662716.1"/>
    <property type="molecule type" value="Genomic_DNA"/>
</dbReference>
<evidence type="ECO:0000313" key="12">
    <source>
        <dbReference type="EMBL" id="KAJ8662716.1"/>
    </source>
</evidence>
<organism evidence="12 13">
    <name type="scientific">Lichtheimia ornata</name>
    <dbReference type="NCBI Taxonomy" id="688661"/>
    <lineage>
        <taxon>Eukaryota</taxon>
        <taxon>Fungi</taxon>
        <taxon>Fungi incertae sedis</taxon>
        <taxon>Mucoromycota</taxon>
        <taxon>Mucoromycotina</taxon>
        <taxon>Mucoromycetes</taxon>
        <taxon>Mucorales</taxon>
        <taxon>Lichtheimiaceae</taxon>
        <taxon>Lichtheimia</taxon>
    </lineage>
</organism>
<keyword evidence="4" id="KW-0479">Metal-binding</keyword>
<reference evidence="12 13" key="1">
    <citation type="submission" date="2023-03" db="EMBL/GenBank/DDBJ databases">
        <title>Genome sequence of Lichtheimia ornata CBS 291.66.</title>
        <authorList>
            <person name="Mohabir J.T."/>
            <person name="Shea T.P."/>
            <person name="Kurbessoian T."/>
            <person name="Berby B."/>
            <person name="Fontaine J."/>
            <person name="Livny J."/>
            <person name="Gnirke A."/>
            <person name="Stajich J.E."/>
            <person name="Cuomo C.A."/>
        </authorList>
    </citation>
    <scope>NUCLEOTIDE SEQUENCE [LARGE SCALE GENOMIC DNA]</scope>
    <source>
        <strain evidence="12">CBS 291.66</strain>
    </source>
</reference>
<dbReference type="SUPFAM" id="SSF57850">
    <property type="entry name" value="RING/U-box"/>
    <property type="match status" value="1"/>
</dbReference>
<evidence type="ECO:0000256" key="3">
    <source>
        <dbReference type="ARBA" id="ARBA00022679"/>
    </source>
</evidence>
<protein>
    <recommendedName>
        <fullName evidence="2">RING-type E3 ubiquitin transferase</fullName>
        <ecNumber evidence="2">2.3.2.27</ecNumber>
    </recommendedName>
</protein>
<accession>A0AAD7VCM7</accession>
<evidence type="ECO:0000256" key="1">
    <source>
        <dbReference type="ARBA" id="ARBA00000900"/>
    </source>
</evidence>
<dbReference type="GO" id="GO:0061630">
    <property type="term" value="F:ubiquitin protein ligase activity"/>
    <property type="evidence" value="ECO:0007669"/>
    <property type="project" value="UniProtKB-EC"/>
</dbReference>
<dbReference type="EC" id="2.3.2.27" evidence="2"/>
<dbReference type="SMART" id="SM00184">
    <property type="entry name" value="RING"/>
    <property type="match status" value="1"/>
</dbReference>
<dbReference type="RefSeq" id="XP_058347629.1">
    <property type="nucleotide sequence ID" value="XM_058481772.1"/>
</dbReference>
<dbReference type="GeneID" id="83209098"/>
<feature type="domain" description="RING-type" evidence="11">
    <location>
        <begin position="36"/>
        <end position="75"/>
    </location>
</feature>
<dbReference type="Pfam" id="PF00097">
    <property type="entry name" value="zf-C3HC4"/>
    <property type="match status" value="1"/>
</dbReference>
<feature type="region of interest" description="Disordered" evidence="10">
    <location>
        <begin position="1"/>
        <end position="35"/>
    </location>
</feature>
<keyword evidence="5 9" id="KW-0863">Zinc-finger</keyword>
<feature type="compositionally biased region" description="Polar residues" evidence="10">
    <location>
        <begin position="1"/>
        <end position="10"/>
    </location>
</feature>
<dbReference type="InterPro" id="IPR018957">
    <property type="entry name" value="Znf_C3HC4_RING-type"/>
</dbReference>
<dbReference type="GO" id="GO:0008270">
    <property type="term" value="F:zinc ion binding"/>
    <property type="evidence" value="ECO:0007669"/>
    <property type="project" value="UniProtKB-KW"/>
</dbReference>
<keyword evidence="6" id="KW-0862">Zinc</keyword>